<dbReference type="GO" id="GO:0008324">
    <property type="term" value="F:monoatomic cation transmembrane transporter activity"/>
    <property type="evidence" value="ECO:0007669"/>
    <property type="project" value="InterPro"/>
</dbReference>
<dbReference type="AlphaFoldDB" id="X6NA17"/>
<feature type="transmembrane region" description="Helical" evidence="6">
    <location>
        <begin position="130"/>
        <end position="148"/>
    </location>
</feature>
<accession>X6NA17</accession>
<evidence type="ECO:0000256" key="1">
    <source>
        <dbReference type="ARBA" id="ARBA00004141"/>
    </source>
</evidence>
<dbReference type="PANTHER" id="PTHR43840">
    <property type="entry name" value="MITOCHONDRIAL METAL TRANSPORTER 1-RELATED"/>
    <property type="match status" value="1"/>
</dbReference>
<keyword evidence="10" id="KW-1185">Reference proteome</keyword>
<evidence type="ECO:0000259" key="7">
    <source>
        <dbReference type="Pfam" id="PF01545"/>
    </source>
</evidence>
<protein>
    <submittedName>
        <fullName evidence="9">CDF transporter, membrane protein</fullName>
    </submittedName>
</protein>
<comment type="subcellular location">
    <subcellularLocation>
        <location evidence="1">Membrane</location>
        <topology evidence="1">Multi-pass membrane protein</topology>
    </subcellularLocation>
</comment>
<dbReference type="InterPro" id="IPR036837">
    <property type="entry name" value="Cation_efflux_CTD_sf"/>
</dbReference>
<dbReference type="GO" id="GO:0016020">
    <property type="term" value="C:membrane"/>
    <property type="evidence" value="ECO:0007669"/>
    <property type="project" value="UniProtKB-SubCell"/>
</dbReference>
<dbReference type="EMBL" id="ASPP01010176">
    <property type="protein sequence ID" value="ETO23140.1"/>
    <property type="molecule type" value="Genomic_DNA"/>
</dbReference>
<dbReference type="Pfam" id="PF01545">
    <property type="entry name" value="Cation_efflux"/>
    <property type="match status" value="1"/>
</dbReference>
<feature type="transmembrane region" description="Helical" evidence="6">
    <location>
        <begin position="24"/>
        <end position="46"/>
    </location>
</feature>
<dbReference type="InterPro" id="IPR050291">
    <property type="entry name" value="CDF_Transporter"/>
</dbReference>
<dbReference type="InterPro" id="IPR027470">
    <property type="entry name" value="Cation_efflux_CTD"/>
</dbReference>
<proteinExistence type="predicted"/>
<dbReference type="Pfam" id="PF16916">
    <property type="entry name" value="ZT_dimer"/>
    <property type="match status" value="1"/>
</dbReference>
<keyword evidence="2" id="KW-0813">Transport</keyword>
<feature type="non-terminal residue" evidence="9">
    <location>
        <position position="1"/>
    </location>
</feature>
<dbReference type="OMA" id="CWALRNQ"/>
<dbReference type="InterPro" id="IPR002524">
    <property type="entry name" value="Cation_efflux"/>
</dbReference>
<dbReference type="FunFam" id="1.20.1510.10:FF:000005">
    <property type="entry name" value="Putative Cation diffusion facilitator 1"/>
    <property type="match status" value="1"/>
</dbReference>
<feature type="transmembrane region" description="Helical" evidence="6">
    <location>
        <begin position="187"/>
        <end position="207"/>
    </location>
</feature>
<dbReference type="Gene3D" id="1.20.1510.10">
    <property type="entry name" value="Cation efflux protein transmembrane domain"/>
    <property type="match status" value="1"/>
</dbReference>
<evidence type="ECO:0000256" key="2">
    <source>
        <dbReference type="ARBA" id="ARBA00022448"/>
    </source>
</evidence>
<evidence type="ECO:0000313" key="10">
    <source>
        <dbReference type="Proteomes" id="UP000023152"/>
    </source>
</evidence>
<feature type="transmembrane region" description="Helical" evidence="6">
    <location>
        <begin position="52"/>
        <end position="72"/>
    </location>
</feature>
<comment type="caution">
    <text evidence="9">The sequence shown here is derived from an EMBL/GenBank/DDBJ whole genome shotgun (WGS) entry which is preliminary data.</text>
</comment>
<dbReference type="NCBIfam" id="TIGR01297">
    <property type="entry name" value="CDF"/>
    <property type="match status" value="1"/>
</dbReference>
<evidence type="ECO:0000259" key="8">
    <source>
        <dbReference type="Pfam" id="PF16916"/>
    </source>
</evidence>
<dbReference type="OrthoDB" id="78296at2759"/>
<dbReference type="SUPFAM" id="SSF161111">
    <property type="entry name" value="Cation efflux protein transmembrane domain-like"/>
    <property type="match status" value="1"/>
</dbReference>
<gene>
    <name evidence="9" type="ORF">RFI_14041</name>
</gene>
<sequence>NDNDNDNNNGKGGKTRSQLGSVKLVASLSLWCNILLLIVKAIVFGLSLSLSVLASLIDSVLDLLTQAVLYWTERQVSRVSEKYPVGRTRLEPVSIMGVSMLMIMSAVVVIRESIAVLIAKEYDIVFELDLVLMLCAIILIKFLLWLYCRQFRYSPIAHALAEDHMNDVCSNGAAVIAVAIASRVPSLGFMDAVGGIVISIYIIIRWYQIGSTEIKKLIGRSADDSSIQEIRMCCETHSSDMSVDVVRAYHIGRNILVEVEVVMDRHKTLEYVHDVSLELQKKVEQFPYVERAFVHVDYTKRDYDEHKKPTLG</sequence>
<evidence type="ECO:0000313" key="9">
    <source>
        <dbReference type="EMBL" id="ETO23140.1"/>
    </source>
</evidence>
<evidence type="ECO:0000256" key="3">
    <source>
        <dbReference type="ARBA" id="ARBA00022692"/>
    </source>
</evidence>
<evidence type="ECO:0000256" key="4">
    <source>
        <dbReference type="ARBA" id="ARBA00022989"/>
    </source>
</evidence>
<evidence type="ECO:0000256" key="6">
    <source>
        <dbReference type="SAM" id="Phobius"/>
    </source>
</evidence>
<feature type="domain" description="Cation efflux protein cytoplasmic" evidence="8">
    <location>
        <begin position="223"/>
        <end position="297"/>
    </location>
</feature>
<keyword evidence="5 6" id="KW-0472">Membrane</keyword>
<organism evidence="9 10">
    <name type="scientific">Reticulomyxa filosa</name>
    <dbReference type="NCBI Taxonomy" id="46433"/>
    <lineage>
        <taxon>Eukaryota</taxon>
        <taxon>Sar</taxon>
        <taxon>Rhizaria</taxon>
        <taxon>Retaria</taxon>
        <taxon>Foraminifera</taxon>
        <taxon>Monothalamids</taxon>
        <taxon>Reticulomyxidae</taxon>
        <taxon>Reticulomyxa</taxon>
    </lineage>
</organism>
<evidence type="ECO:0000256" key="5">
    <source>
        <dbReference type="ARBA" id="ARBA00023136"/>
    </source>
</evidence>
<dbReference type="Proteomes" id="UP000023152">
    <property type="component" value="Unassembled WGS sequence"/>
</dbReference>
<dbReference type="InterPro" id="IPR027469">
    <property type="entry name" value="Cation_efflux_TMD_sf"/>
</dbReference>
<keyword evidence="3 6" id="KW-0812">Transmembrane</keyword>
<dbReference type="PANTHER" id="PTHR43840:SF52">
    <property type="entry name" value="CATION EFFLUX FAMILY PROTEIN"/>
    <property type="match status" value="1"/>
</dbReference>
<dbReference type="SUPFAM" id="SSF160240">
    <property type="entry name" value="Cation efflux protein cytoplasmic domain-like"/>
    <property type="match status" value="1"/>
</dbReference>
<reference evidence="9 10" key="1">
    <citation type="journal article" date="2013" name="Curr. Biol.">
        <title>The Genome of the Foraminiferan Reticulomyxa filosa.</title>
        <authorList>
            <person name="Glockner G."/>
            <person name="Hulsmann N."/>
            <person name="Schleicher M."/>
            <person name="Noegel A.A."/>
            <person name="Eichinger L."/>
            <person name="Gallinger C."/>
            <person name="Pawlowski J."/>
            <person name="Sierra R."/>
            <person name="Euteneuer U."/>
            <person name="Pillet L."/>
            <person name="Moustafa A."/>
            <person name="Platzer M."/>
            <person name="Groth M."/>
            <person name="Szafranski K."/>
            <person name="Schliwa M."/>
        </authorList>
    </citation>
    <scope>NUCLEOTIDE SEQUENCE [LARGE SCALE GENOMIC DNA]</scope>
</reference>
<feature type="transmembrane region" description="Helical" evidence="6">
    <location>
        <begin position="93"/>
        <end position="110"/>
    </location>
</feature>
<feature type="domain" description="Cation efflux protein transmembrane" evidence="7">
    <location>
        <begin position="28"/>
        <end position="217"/>
    </location>
</feature>
<dbReference type="InterPro" id="IPR058533">
    <property type="entry name" value="Cation_efflux_TM"/>
</dbReference>
<keyword evidence="4 6" id="KW-1133">Transmembrane helix</keyword>
<dbReference type="Gene3D" id="3.30.70.1350">
    <property type="entry name" value="Cation efflux protein, cytoplasmic domain"/>
    <property type="match status" value="1"/>
</dbReference>
<name>X6NA17_RETFI</name>